<evidence type="ECO:0000313" key="3">
    <source>
        <dbReference type="Proteomes" id="UP000317904"/>
    </source>
</evidence>
<keyword evidence="1" id="KW-1133">Transmembrane helix</keyword>
<dbReference type="EMBL" id="VFSY01000028">
    <property type="protein sequence ID" value="TPI01285.1"/>
    <property type="molecule type" value="Genomic_DNA"/>
</dbReference>
<evidence type="ECO:0000256" key="1">
    <source>
        <dbReference type="SAM" id="Phobius"/>
    </source>
</evidence>
<dbReference type="Proteomes" id="UP000317904">
    <property type="component" value="Unassembled WGS sequence"/>
</dbReference>
<reference evidence="2 3" key="1">
    <citation type="submission" date="2019-06" db="EMBL/GenBank/DDBJ databases">
        <title>A comparative genomics study of ostrich specific Mycoplasmas.</title>
        <authorList>
            <person name="Botes A."/>
            <person name="Nel T."/>
        </authorList>
    </citation>
    <scope>NUCLEOTIDE SEQUENCE [LARGE SCALE GENOMIC DNA]</scope>
    <source>
        <strain evidence="2 3">Ms01</strain>
    </source>
</reference>
<keyword evidence="1" id="KW-0472">Membrane</keyword>
<evidence type="ECO:0000313" key="2">
    <source>
        <dbReference type="EMBL" id="TPI01285.1"/>
    </source>
</evidence>
<keyword evidence="1" id="KW-0812">Transmembrane</keyword>
<dbReference type="NCBIfam" id="NF045844">
    <property type="entry name" value="BC85_0335_fam"/>
    <property type="match status" value="1"/>
</dbReference>
<protein>
    <submittedName>
        <fullName evidence="2">Uncharacterized protein</fullName>
    </submittedName>
</protein>
<dbReference type="AlphaFoldDB" id="A0A502M8B5"/>
<dbReference type="RefSeq" id="WP_140701299.1">
    <property type="nucleotide sequence ID" value="NZ_VFSY01000028.1"/>
</dbReference>
<organism evidence="2 3">
    <name type="scientific">Mycoplasma struthionis</name>
    <dbReference type="NCBI Taxonomy" id="538220"/>
    <lineage>
        <taxon>Bacteria</taxon>
        <taxon>Bacillati</taxon>
        <taxon>Mycoplasmatota</taxon>
        <taxon>Mollicutes</taxon>
        <taxon>Mycoplasmataceae</taxon>
        <taxon>Mycoplasma</taxon>
    </lineage>
</organism>
<name>A0A502M8B5_9MOLU</name>
<accession>A0A502M8B5</accession>
<proteinExistence type="predicted"/>
<feature type="transmembrane region" description="Helical" evidence="1">
    <location>
        <begin position="21"/>
        <end position="44"/>
    </location>
</feature>
<gene>
    <name evidence="2" type="ORF">FJM01_02820</name>
</gene>
<comment type="caution">
    <text evidence="2">The sequence shown here is derived from an EMBL/GenBank/DDBJ whole genome shotgun (WGS) entry which is preliminary data.</text>
</comment>
<sequence length="235" mass="27263">MKNNFIKFNGEESKIPDHVRLILGITIGIALLIAIIVFVATVLYKKKIQNSEIVNNQHEKELIAKLKTENENYGVILNGIKKYYEFCLDDLTVTFLANSIYLNNFENVNAVSRNDYLAISLSNLTKAKIYQEKNYLEIQKISEIKNDFPDINTSELFYSDNNIEYDAVFDLRSSHLETQINDAVKKLKKQGLIIIYLNSIKEYKQNLSLINSLVDFKHEIFKIKHQKLLLLSNKH</sequence>